<feature type="domain" description="Sulfatase N-terminal" evidence="7">
    <location>
        <begin position="8"/>
        <end position="298"/>
    </location>
</feature>
<dbReference type="GO" id="GO:0016776">
    <property type="term" value="F:phosphotransferase activity, phosphate group as acceptor"/>
    <property type="evidence" value="ECO:0007669"/>
    <property type="project" value="TreeGrafter"/>
</dbReference>
<keyword evidence="2" id="KW-1003">Cell membrane</keyword>
<dbReference type="SUPFAM" id="SSF53649">
    <property type="entry name" value="Alkaline phosphatase-like"/>
    <property type="match status" value="1"/>
</dbReference>
<comment type="subcellular location">
    <subcellularLocation>
        <location evidence="1">Cell membrane</location>
        <topology evidence="1">Multi-pass membrane protein</topology>
    </subcellularLocation>
</comment>
<sequence>MIIRKNLLIVVVGETSRGQDFSLGGYGKLTNPLLARDNVVYFPKTTSCGTATAVSVPCMFSNMTRAHFDGDTAAHQDNVLDILQRAHVNVLWRENDGGCKYVCNRVATDDLSTWKNLPRFCSDGVCLDEALLNHLDDYINGQHDDTIIVLHTIGSHGPTYYQRYQAAQQTFTPTCDTNEIQKCSNSSLVNTYDNTIVYIDYLLDKSIKLLQSHQDKFNTALVYLSDHGESLGENGLFLHGMPYAVAPAQQTHVPMLLWLSPSFMQAQGIADDCLRNQAIRQTYSHDNLFSTLLGLMNVGTRLYEPSLDIVQPCRTTRS</sequence>
<dbReference type="InterPro" id="IPR058130">
    <property type="entry name" value="PEA_transf_C"/>
</dbReference>
<dbReference type="EMBL" id="CP157947">
    <property type="protein sequence ID" value="XBS68556.1"/>
    <property type="molecule type" value="Genomic_DNA"/>
</dbReference>
<organism evidence="8">
    <name type="scientific">Acerihabitans sp. KWT182</name>
    <dbReference type="NCBI Taxonomy" id="3157919"/>
    <lineage>
        <taxon>Bacteria</taxon>
        <taxon>Pseudomonadati</taxon>
        <taxon>Pseudomonadota</taxon>
        <taxon>Gammaproteobacteria</taxon>
        <taxon>Enterobacterales</taxon>
        <taxon>Pectobacteriaceae</taxon>
        <taxon>Acerihabitans</taxon>
    </lineage>
</organism>
<dbReference type="GO" id="GO:0016787">
    <property type="term" value="F:hydrolase activity"/>
    <property type="evidence" value="ECO:0007669"/>
    <property type="project" value="UniProtKB-KW"/>
</dbReference>
<dbReference type="AlphaFoldDB" id="A0AAU7Q840"/>
<evidence type="ECO:0000256" key="5">
    <source>
        <dbReference type="ARBA" id="ARBA00022989"/>
    </source>
</evidence>
<evidence type="ECO:0000256" key="3">
    <source>
        <dbReference type="ARBA" id="ARBA00022679"/>
    </source>
</evidence>
<keyword evidence="5" id="KW-1133">Transmembrane helix</keyword>
<dbReference type="InterPro" id="IPR040423">
    <property type="entry name" value="PEA_transferase"/>
</dbReference>
<evidence type="ECO:0000313" key="8">
    <source>
        <dbReference type="EMBL" id="XBS68556.1"/>
    </source>
</evidence>
<reference evidence="8" key="1">
    <citation type="submission" date="2024-06" db="EMBL/GenBank/DDBJ databases">
        <authorList>
            <person name="Coelho C."/>
            <person name="Bento M."/>
            <person name="Garcia E."/>
            <person name="Camelo A."/>
            <person name="Brandao I."/>
            <person name="Espirito Santo C."/>
            <person name="Trovao J."/>
            <person name="Verissimo A."/>
            <person name="Costa J."/>
            <person name="Tiago I."/>
        </authorList>
    </citation>
    <scope>NUCLEOTIDE SEQUENCE</scope>
    <source>
        <strain evidence="8">KWT182</strain>
    </source>
</reference>
<dbReference type="GO" id="GO:0009244">
    <property type="term" value="P:lipopolysaccharide core region biosynthetic process"/>
    <property type="evidence" value="ECO:0007669"/>
    <property type="project" value="TreeGrafter"/>
</dbReference>
<evidence type="ECO:0000256" key="1">
    <source>
        <dbReference type="ARBA" id="ARBA00004651"/>
    </source>
</evidence>
<keyword evidence="6" id="KW-0472">Membrane</keyword>
<dbReference type="PANTHER" id="PTHR30443:SF0">
    <property type="entry name" value="PHOSPHOETHANOLAMINE TRANSFERASE EPTA"/>
    <property type="match status" value="1"/>
</dbReference>
<dbReference type="InterPro" id="IPR017850">
    <property type="entry name" value="Alkaline_phosphatase_core_sf"/>
</dbReference>
<evidence type="ECO:0000259" key="7">
    <source>
        <dbReference type="Pfam" id="PF00884"/>
    </source>
</evidence>
<dbReference type="GO" id="GO:0005886">
    <property type="term" value="C:plasma membrane"/>
    <property type="evidence" value="ECO:0007669"/>
    <property type="project" value="UniProtKB-SubCell"/>
</dbReference>
<evidence type="ECO:0000256" key="2">
    <source>
        <dbReference type="ARBA" id="ARBA00022475"/>
    </source>
</evidence>
<dbReference type="InterPro" id="IPR000917">
    <property type="entry name" value="Sulfatase_N"/>
</dbReference>
<proteinExistence type="predicted"/>
<keyword evidence="3" id="KW-0808">Transferase</keyword>
<keyword evidence="8" id="KW-0378">Hydrolase</keyword>
<evidence type="ECO:0000256" key="6">
    <source>
        <dbReference type="ARBA" id="ARBA00023136"/>
    </source>
</evidence>
<protein>
    <submittedName>
        <fullName evidence="8">Sulfatase-like hydrolase/transferase</fullName>
    </submittedName>
</protein>
<gene>
    <name evidence="8" type="ORF">ABK905_18005</name>
</gene>
<dbReference type="Gene3D" id="3.40.720.10">
    <property type="entry name" value="Alkaline Phosphatase, subunit A"/>
    <property type="match status" value="1"/>
</dbReference>
<dbReference type="Pfam" id="PF00884">
    <property type="entry name" value="Sulfatase"/>
    <property type="match status" value="1"/>
</dbReference>
<evidence type="ECO:0000256" key="4">
    <source>
        <dbReference type="ARBA" id="ARBA00022692"/>
    </source>
</evidence>
<name>A0AAU7Q840_9GAMM</name>
<keyword evidence="4" id="KW-0812">Transmembrane</keyword>
<dbReference type="CDD" id="cd16017">
    <property type="entry name" value="LptA"/>
    <property type="match status" value="1"/>
</dbReference>
<dbReference type="PANTHER" id="PTHR30443">
    <property type="entry name" value="INNER MEMBRANE PROTEIN"/>
    <property type="match status" value="1"/>
</dbReference>
<accession>A0AAU7Q840</accession>